<keyword evidence="2" id="KW-0808">Transferase</keyword>
<name>A0AAV6NTF1_9ROSI</name>
<dbReference type="PANTHER" id="PTHR46039">
    <property type="entry name" value="SUCROSE-PHOSPHATE SYNTHASE 3-RELATED"/>
    <property type="match status" value="1"/>
</dbReference>
<evidence type="ECO:0000256" key="2">
    <source>
        <dbReference type="ARBA" id="ARBA00022679"/>
    </source>
</evidence>
<dbReference type="GO" id="GO:0016757">
    <property type="term" value="F:glycosyltransferase activity"/>
    <property type="evidence" value="ECO:0007669"/>
    <property type="project" value="UniProtKB-KW"/>
</dbReference>
<dbReference type="EMBL" id="JAGKQH010000004">
    <property type="protein sequence ID" value="KAG6602723.1"/>
    <property type="molecule type" value="Genomic_DNA"/>
</dbReference>
<dbReference type="InterPro" id="IPR044161">
    <property type="entry name" value="SPS"/>
</dbReference>
<gene>
    <name evidence="4" type="primary">SPS4</name>
    <name evidence="4" type="ORF">SDJN03_07956</name>
</gene>
<dbReference type="AlphaFoldDB" id="A0AAV6NTF1"/>
<feature type="domain" description="Sucrose phosphatase-like" evidence="3">
    <location>
        <begin position="29"/>
        <end position="78"/>
    </location>
</feature>
<dbReference type="Pfam" id="PF05116">
    <property type="entry name" value="S6PP"/>
    <property type="match status" value="1"/>
</dbReference>
<evidence type="ECO:0000313" key="5">
    <source>
        <dbReference type="Proteomes" id="UP000685013"/>
    </source>
</evidence>
<protein>
    <submittedName>
        <fullName evidence="4">Sucrose-phosphate synthase 4</fullName>
    </submittedName>
</protein>
<evidence type="ECO:0000313" key="4">
    <source>
        <dbReference type="EMBL" id="KAG6602723.1"/>
    </source>
</evidence>
<dbReference type="Proteomes" id="UP000685013">
    <property type="component" value="Chromosome 4"/>
</dbReference>
<feature type="non-terminal residue" evidence="4">
    <location>
        <position position="1"/>
    </location>
</feature>
<keyword evidence="1" id="KW-0328">Glycosyltransferase</keyword>
<keyword evidence="5" id="KW-1185">Reference proteome</keyword>
<dbReference type="PANTHER" id="PTHR46039:SF1">
    <property type="entry name" value="SUCROSE-PHOSPHATE SYNTHASE 4"/>
    <property type="match status" value="1"/>
</dbReference>
<comment type="caution">
    <text evidence="4">The sequence shown here is derived from an EMBL/GenBank/DDBJ whole genome shotgun (WGS) entry which is preliminary data.</text>
</comment>
<accession>A0AAV6NTF1</accession>
<reference evidence="4 5" key="1">
    <citation type="journal article" date="2021" name="Hortic Res">
        <title>The domestication of Cucurbita argyrosperma as revealed by the genome of its wild relative.</title>
        <authorList>
            <person name="Barrera-Redondo J."/>
            <person name="Sanchez-de la Vega G."/>
            <person name="Aguirre-Liguori J.A."/>
            <person name="Castellanos-Morales G."/>
            <person name="Gutierrez-Guerrero Y.T."/>
            <person name="Aguirre-Dugua X."/>
            <person name="Aguirre-Planter E."/>
            <person name="Tenaillon M.I."/>
            <person name="Lira-Saade R."/>
            <person name="Eguiarte L.E."/>
        </authorList>
    </citation>
    <scope>NUCLEOTIDE SEQUENCE [LARGE SCALE GENOMIC DNA]</scope>
    <source>
        <strain evidence="4">JBR-2021</strain>
    </source>
</reference>
<evidence type="ECO:0000259" key="3">
    <source>
        <dbReference type="Pfam" id="PF05116"/>
    </source>
</evidence>
<evidence type="ECO:0000256" key="1">
    <source>
        <dbReference type="ARBA" id="ARBA00022676"/>
    </source>
</evidence>
<dbReference type="InterPro" id="IPR006380">
    <property type="entry name" value="SPP-like_dom"/>
</dbReference>
<sequence>MQFNSGKYASTDANMPVGTLKALKGCQLGLQEFDTLVCNSGSELYYPCQDTAADTDYESHIDYRWAAENVSSTVTRLAKSEGGNKDDITEHLGV</sequence>
<organism evidence="4 5">
    <name type="scientific">Cucurbita argyrosperma subsp. sororia</name>
    <dbReference type="NCBI Taxonomy" id="37648"/>
    <lineage>
        <taxon>Eukaryota</taxon>
        <taxon>Viridiplantae</taxon>
        <taxon>Streptophyta</taxon>
        <taxon>Embryophyta</taxon>
        <taxon>Tracheophyta</taxon>
        <taxon>Spermatophyta</taxon>
        <taxon>Magnoliopsida</taxon>
        <taxon>eudicotyledons</taxon>
        <taxon>Gunneridae</taxon>
        <taxon>Pentapetalae</taxon>
        <taxon>rosids</taxon>
        <taxon>fabids</taxon>
        <taxon>Cucurbitales</taxon>
        <taxon>Cucurbitaceae</taxon>
        <taxon>Cucurbiteae</taxon>
        <taxon>Cucurbita</taxon>
    </lineage>
</organism>
<proteinExistence type="predicted"/>